<keyword evidence="2" id="KW-0488">Methylation</keyword>
<dbReference type="PANTHER" id="PTHR30093:SF44">
    <property type="entry name" value="TYPE II SECRETION SYSTEM CORE PROTEIN G"/>
    <property type="match status" value="1"/>
</dbReference>
<name>A0A1F8GTP4_9BACT</name>
<dbReference type="SUPFAM" id="SSF54523">
    <property type="entry name" value="Pili subunits"/>
    <property type="match status" value="1"/>
</dbReference>
<evidence type="ECO:0000256" key="6">
    <source>
        <dbReference type="SAM" id="Phobius"/>
    </source>
</evidence>
<dbReference type="NCBIfam" id="TIGR02532">
    <property type="entry name" value="IV_pilin_GFxxxE"/>
    <property type="match status" value="1"/>
</dbReference>
<evidence type="ECO:0000313" key="8">
    <source>
        <dbReference type="Proteomes" id="UP000179047"/>
    </source>
</evidence>
<keyword evidence="3 6" id="KW-0812">Transmembrane</keyword>
<reference evidence="7 8" key="1">
    <citation type="journal article" date="2016" name="Nat. Commun.">
        <title>Thousands of microbial genomes shed light on interconnected biogeochemical processes in an aquifer system.</title>
        <authorList>
            <person name="Anantharaman K."/>
            <person name="Brown C.T."/>
            <person name="Hug L.A."/>
            <person name="Sharon I."/>
            <person name="Castelle C.J."/>
            <person name="Probst A.J."/>
            <person name="Thomas B.C."/>
            <person name="Singh A."/>
            <person name="Wilkins M.J."/>
            <person name="Karaoz U."/>
            <person name="Brodie E.L."/>
            <person name="Williams K.H."/>
            <person name="Hubbard S.S."/>
            <person name="Banfield J.F."/>
        </authorList>
    </citation>
    <scope>NUCLEOTIDE SEQUENCE [LARGE SCALE GENOMIC DNA]</scope>
</reference>
<proteinExistence type="predicted"/>
<evidence type="ECO:0000256" key="3">
    <source>
        <dbReference type="ARBA" id="ARBA00022692"/>
    </source>
</evidence>
<dbReference type="EMBL" id="MGKP01000012">
    <property type="protein sequence ID" value="OGN28797.1"/>
    <property type="molecule type" value="Genomic_DNA"/>
</dbReference>
<gene>
    <name evidence="7" type="ORF">A3A33_03385</name>
</gene>
<evidence type="ECO:0008006" key="9">
    <source>
        <dbReference type="Google" id="ProtNLM"/>
    </source>
</evidence>
<dbReference type="GO" id="GO:0016020">
    <property type="term" value="C:membrane"/>
    <property type="evidence" value="ECO:0007669"/>
    <property type="project" value="UniProtKB-SubCell"/>
</dbReference>
<evidence type="ECO:0000256" key="1">
    <source>
        <dbReference type="ARBA" id="ARBA00004167"/>
    </source>
</evidence>
<evidence type="ECO:0000313" key="7">
    <source>
        <dbReference type="EMBL" id="OGN28797.1"/>
    </source>
</evidence>
<dbReference type="PRINTS" id="PR00813">
    <property type="entry name" value="BCTERIALGSPG"/>
</dbReference>
<dbReference type="STRING" id="1802701.A3A33_03385"/>
<dbReference type="Proteomes" id="UP000179047">
    <property type="component" value="Unassembled WGS sequence"/>
</dbReference>
<dbReference type="InterPro" id="IPR012902">
    <property type="entry name" value="N_methyl_site"/>
</dbReference>
<dbReference type="AlphaFoldDB" id="A0A1F8GTP4"/>
<dbReference type="PANTHER" id="PTHR30093">
    <property type="entry name" value="GENERAL SECRETION PATHWAY PROTEIN G"/>
    <property type="match status" value="1"/>
</dbReference>
<comment type="caution">
    <text evidence="7">The sequence shown here is derived from an EMBL/GenBank/DDBJ whole genome shotgun (WGS) entry which is preliminary data.</text>
</comment>
<evidence type="ECO:0000256" key="4">
    <source>
        <dbReference type="ARBA" id="ARBA00022989"/>
    </source>
</evidence>
<dbReference type="GO" id="GO:0015627">
    <property type="term" value="C:type II protein secretion system complex"/>
    <property type="evidence" value="ECO:0007669"/>
    <property type="project" value="InterPro"/>
</dbReference>
<sequence>MKTLHTLRLALREKRGFTLVELLVVIAIIGILATLLLLQLNIGRSKGRDTKRVADVNQLRTAAELYFDDNSTYPPDIDDATIGKYMSNQKTPLDPSTNLKYGYGVNALKTKFQIWAQFENPGPGGAFRSDADINDAALIGGTDGTKEVPASGKCTQGAGAADCVFDLGVD</sequence>
<organism evidence="7 8">
    <name type="scientific">Candidatus Yanofskybacteria bacterium RIFCSPLOWO2_01_FULL_49_25</name>
    <dbReference type="NCBI Taxonomy" id="1802701"/>
    <lineage>
        <taxon>Bacteria</taxon>
        <taxon>Candidatus Yanofskyibacteriota</taxon>
    </lineage>
</organism>
<feature type="transmembrane region" description="Helical" evidence="6">
    <location>
        <begin position="20"/>
        <end position="42"/>
    </location>
</feature>
<dbReference type="InterPro" id="IPR000983">
    <property type="entry name" value="Bac_GSPG_pilin"/>
</dbReference>
<dbReference type="Pfam" id="PF07963">
    <property type="entry name" value="N_methyl"/>
    <property type="match status" value="1"/>
</dbReference>
<evidence type="ECO:0000256" key="2">
    <source>
        <dbReference type="ARBA" id="ARBA00022481"/>
    </source>
</evidence>
<evidence type="ECO:0000256" key="5">
    <source>
        <dbReference type="ARBA" id="ARBA00023136"/>
    </source>
</evidence>
<dbReference type="GO" id="GO:0015628">
    <property type="term" value="P:protein secretion by the type II secretion system"/>
    <property type="evidence" value="ECO:0007669"/>
    <property type="project" value="InterPro"/>
</dbReference>
<protein>
    <recommendedName>
        <fullName evidence="9">Type II secretion system protein GspG C-terminal domain-containing protein</fullName>
    </recommendedName>
</protein>
<comment type="subcellular location">
    <subcellularLocation>
        <location evidence="1">Membrane</location>
        <topology evidence="1">Single-pass membrane protein</topology>
    </subcellularLocation>
</comment>
<dbReference type="Gene3D" id="3.30.700.10">
    <property type="entry name" value="Glycoprotein, Type 4 Pilin"/>
    <property type="match status" value="1"/>
</dbReference>
<dbReference type="InterPro" id="IPR045584">
    <property type="entry name" value="Pilin-like"/>
</dbReference>
<keyword evidence="5 6" id="KW-0472">Membrane</keyword>
<keyword evidence="4 6" id="KW-1133">Transmembrane helix</keyword>
<accession>A0A1F8GTP4</accession>
<dbReference type="PROSITE" id="PS00409">
    <property type="entry name" value="PROKAR_NTER_METHYL"/>
    <property type="match status" value="1"/>
</dbReference>